<evidence type="ECO:0000256" key="1">
    <source>
        <dbReference type="ARBA" id="ARBA00004123"/>
    </source>
</evidence>
<evidence type="ECO:0000259" key="11">
    <source>
        <dbReference type="PROSITE" id="PS50158"/>
    </source>
</evidence>
<dbReference type="GO" id="GO:0071039">
    <property type="term" value="P:nuclear polyadenylation-dependent CUT catabolic process"/>
    <property type="evidence" value="ECO:0007669"/>
    <property type="project" value="TreeGrafter"/>
</dbReference>
<keyword evidence="4 9" id="KW-0863">Zinc-finger</keyword>
<comment type="subcellular location">
    <subcellularLocation>
        <location evidence="1">Nucleus</location>
    </subcellularLocation>
</comment>
<dbReference type="InterPro" id="IPR051644">
    <property type="entry name" value="TRAMP_AT-DNA-binding"/>
</dbReference>
<keyword evidence="13" id="KW-1185">Reference proteome</keyword>
<evidence type="ECO:0000256" key="6">
    <source>
        <dbReference type="ARBA" id="ARBA00023242"/>
    </source>
</evidence>
<dbReference type="EMBL" id="OX597829">
    <property type="protein sequence ID" value="CAI9734782.1"/>
    <property type="molecule type" value="Genomic_DNA"/>
</dbReference>
<keyword evidence="6" id="KW-0539">Nucleus</keyword>
<reference evidence="12" key="1">
    <citation type="submission" date="2023-08" db="EMBL/GenBank/DDBJ databases">
        <authorList>
            <person name="Alioto T."/>
            <person name="Alioto T."/>
            <person name="Gomez Garrido J."/>
        </authorList>
    </citation>
    <scope>NUCLEOTIDE SEQUENCE</scope>
</reference>
<sequence length="368" mass="43327">MLPRISDEDESYELYDEFDDDDEKDEEEEEAERLKEIESELYSYIHYGSQTDLETETVDPTFWRSLEKDNSAVNRPLMRLKVKEDKKSAEDPILTKTFKCGNCSLVGHLSRDCRQMKPPVCYLCGILGHKSHECPDSICFNCECPGHFTRDCNACKRPYNAHCSRCDMKGHMYHECPDLWRRYHATTREGPIMKAPSRCNPRVYCSNCGLVGHFAYDCYNLAMYRFIKPSYPFIVSYKKNFVSRKNLKKKEKRYMKFMFENDEIPVKKPKIKDKAKIVKKKISKKKKKNNQIGKKVQISNIVKKRLKTRKRKNKLADENRSNNNSNDHFPTTNAIYFKFLQMLFIYFKFLQSIKATRSSSSVSNITRV</sequence>
<organism evidence="12 13">
    <name type="scientific">Octopus vulgaris</name>
    <name type="common">Common octopus</name>
    <dbReference type="NCBI Taxonomy" id="6645"/>
    <lineage>
        <taxon>Eukaryota</taxon>
        <taxon>Metazoa</taxon>
        <taxon>Spiralia</taxon>
        <taxon>Lophotrochozoa</taxon>
        <taxon>Mollusca</taxon>
        <taxon>Cephalopoda</taxon>
        <taxon>Coleoidea</taxon>
        <taxon>Octopodiformes</taxon>
        <taxon>Octopoda</taxon>
        <taxon>Incirrata</taxon>
        <taxon>Octopodidae</taxon>
        <taxon>Octopus</taxon>
    </lineage>
</organism>
<proteinExistence type="predicted"/>
<evidence type="ECO:0000313" key="12">
    <source>
        <dbReference type="EMBL" id="CAI9734782.1"/>
    </source>
</evidence>
<dbReference type="GO" id="GO:0071037">
    <property type="term" value="P:nuclear polyadenylation-dependent snRNA catabolic process"/>
    <property type="evidence" value="ECO:0007669"/>
    <property type="project" value="TreeGrafter"/>
</dbReference>
<dbReference type="SMART" id="SM00343">
    <property type="entry name" value="ZnF_C2HC"/>
    <property type="match status" value="5"/>
</dbReference>
<dbReference type="AlphaFoldDB" id="A0AA36FEM4"/>
<keyword evidence="5" id="KW-0862">Zinc</keyword>
<feature type="domain" description="CCHC-type" evidence="11">
    <location>
        <begin position="99"/>
        <end position="115"/>
    </location>
</feature>
<dbReference type="GO" id="GO:0071036">
    <property type="term" value="P:nuclear polyadenylation-dependent snoRNA catabolic process"/>
    <property type="evidence" value="ECO:0007669"/>
    <property type="project" value="TreeGrafter"/>
</dbReference>
<evidence type="ECO:0000256" key="2">
    <source>
        <dbReference type="ARBA" id="ARBA00022723"/>
    </source>
</evidence>
<accession>A0AA36FEM4</accession>
<feature type="domain" description="CCHC-type" evidence="11">
    <location>
        <begin position="205"/>
        <end position="218"/>
    </location>
</feature>
<dbReference type="GO" id="GO:0071031">
    <property type="term" value="P:nuclear mRNA surveillance of mRNA 3'-end processing"/>
    <property type="evidence" value="ECO:0007669"/>
    <property type="project" value="TreeGrafter"/>
</dbReference>
<dbReference type="PANTHER" id="PTHR46543:SF1">
    <property type="entry name" value="ZINC FINGER CCHC DOMAIN-CONTAINING PROTEIN 7"/>
    <property type="match status" value="1"/>
</dbReference>
<gene>
    <name evidence="12" type="ORF">OCTVUL_1B029465</name>
</gene>
<dbReference type="Pfam" id="PF00098">
    <property type="entry name" value="zf-CCHC"/>
    <property type="match status" value="2"/>
</dbReference>
<name>A0AA36FEM4_OCTVU</name>
<dbReference type="Proteomes" id="UP001162480">
    <property type="component" value="Chromosome 16"/>
</dbReference>
<dbReference type="PANTHER" id="PTHR46543">
    <property type="entry name" value="ZINC FINGER CCHC DOMAIN-CONTAINING PROTEIN 7"/>
    <property type="match status" value="1"/>
</dbReference>
<feature type="compositionally biased region" description="Acidic residues" evidence="10">
    <location>
        <begin position="7"/>
        <end position="31"/>
    </location>
</feature>
<feature type="domain" description="CCHC-type" evidence="11">
    <location>
        <begin position="121"/>
        <end position="136"/>
    </location>
</feature>
<evidence type="ECO:0000256" key="8">
    <source>
        <dbReference type="ARBA" id="ARBA00043023"/>
    </source>
</evidence>
<protein>
    <recommendedName>
        <fullName evidence="7">Zinc finger CCHC domain-containing protein 7</fullName>
    </recommendedName>
    <alternativeName>
        <fullName evidence="8">TRAMP-like complex RNA-binding factor ZCCHC7</fullName>
    </alternativeName>
</protein>
<evidence type="ECO:0000256" key="7">
    <source>
        <dbReference type="ARBA" id="ARBA00041190"/>
    </source>
</evidence>
<dbReference type="SUPFAM" id="SSF57756">
    <property type="entry name" value="Retrovirus zinc finger-like domains"/>
    <property type="match status" value="2"/>
</dbReference>
<evidence type="ECO:0000313" key="13">
    <source>
        <dbReference type="Proteomes" id="UP001162480"/>
    </source>
</evidence>
<feature type="domain" description="CCHC-type" evidence="11">
    <location>
        <begin position="139"/>
        <end position="152"/>
    </location>
</feature>
<dbReference type="GO" id="GO:0071035">
    <property type="term" value="P:nuclear polyadenylation-dependent rRNA catabolic process"/>
    <property type="evidence" value="ECO:0007669"/>
    <property type="project" value="TreeGrafter"/>
</dbReference>
<feature type="region of interest" description="Disordered" evidence="10">
    <location>
        <begin position="1"/>
        <end position="33"/>
    </location>
</feature>
<dbReference type="PROSITE" id="PS50158">
    <property type="entry name" value="ZF_CCHC"/>
    <property type="match status" value="4"/>
</dbReference>
<dbReference type="GO" id="GO:0003723">
    <property type="term" value="F:RNA binding"/>
    <property type="evidence" value="ECO:0007669"/>
    <property type="project" value="TreeGrafter"/>
</dbReference>
<evidence type="ECO:0000256" key="10">
    <source>
        <dbReference type="SAM" id="MobiDB-lite"/>
    </source>
</evidence>
<keyword evidence="2" id="KW-0479">Metal-binding</keyword>
<dbReference type="GO" id="GO:0031499">
    <property type="term" value="C:TRAMP complex"/>
    <property type="evidence" value="ECO:0007669"/>
    <property type="project" value="TreeGrafter"/>
</dbReference>
<feature type="region of interest" description="Disordered" evidence="10">
    <location>
        <begin position="307"/>
        <end position="327"/>
    </location>
</feature>
<dbReference type="InterPro" id="IPR001878">
    <property type="entry name" value="Znf_CCHC"/>
</dbReference>
<dbReference type="Gene3D" id="4.10.60.10">
    <property type="entry name" value="Zinc finger, CCHC-type"/>
    <property type="match status" value="2"/>
</dbReference>
<keyword evidence="3" id="KW-0677">Repeat</keyword>
<evidence type="ECO:0000256" key="3">
    <source>
        <dbReference type="ARBA" id="ARBA00022737"/>
    </source>
</evidence>
<evidence type="ECO:0000256" key="9">
    <source>
        <dbReference type="PROSITE-ProRule" id="PRU00047"/>
    </source>
</evidence>
<dbReference type="GO" id="GO:0071038">
    <property type="term" value="P:TRAMP-dependent tRNA surveillance pathway"/>
    <property type="evidence" value="ECO:0007669"/>
    <property type="project" value="TreeGrafter"/>
</dbReference>
<dbReference type="GO" id="GO:0008270">
    <property type="term" value="F:zinc ion binding"/>
    <property type="evidence" value="ECO:0007669"/>
    <property type="project" value="UniProtKB-KW"/>
</dbReference>
<evidence type="ECO:0000256" key="5">
    <source>
        <dbReference type="ARBA" id="ARBA00022833"/>
    </source>
</evidence>
<dbReference type="InterPro" id="IPR036875">
    <property type="entry name" value="Znf_CCHC_sf"/>
</dbReference>
<evidence type="ECO:0000256" key="4">
    <source>
        <dbReference type="ARBA" id="ARBA00022771"/>
    </source>
</evidence>